<dbReference type="Proteomes" id="UP000824120">
    <property type="component" value="Chromosome 1"/>
</dbReference>
<reference evidence="1 2" key="1">
    <citation type="submission" date="2020-09" db="EMBL/GenBank/DDBJ databases">
        <title>De no assembly of potato wild relative species, Solanum commersonii.</title>
        <authorList>
            <person name="Cho K."/>
        </authorList>
    </citation>
    <scope>NUCLEOTIDE SEQUENCE [LARGE SCALE GENOMIC DNA]</scope>
    <source>
        <strain evidence="1">LZ3.2</strain>
        <tissue evidence="1">Leaf</tissue>
    </source>
</reference>
<dbReference type="EMBL" id="JACXVP010000001">
    <property type="protein sequence ID" value="KAG5630693.1"/>
    <property type="molecule type" value="Genomic_DNA"/>
</dbReference>
<accession>A0A9J6B1P3</accession>
<comment type="caution">
    <text evidence="1">The sequence shown here is derived from an EMBL/GenBank/DDBJ whole genome shotgun (WGS) entry which is preliminary data.</text>
</comment>
<keyword evidence="2" id="KW-1185">Reference proteome</keyword>
<dbReference type="AlphaFoldDB" id="A0A9J6B1P3"/>
<name>A0A9J6B1P3_SOLCO</name>
<gene>
    <name evidence="1" type="ORF">H5410_002410</name>
</gene>
<proteinExistence type="predicted"/>
<evidence type="ECO:0000313" key="1">
    <source>
        <dbReference type="EMBL" id="KAG5630693.1"/>
    </source>
</evidence>
<evidence type="ECO:0000313" key="2">
    <source>
        <dbReference type="Proteomes" id="UP000824120"/>
    </source>
</evidence>
<organism evidence="1 2">
    <name type="scientific">Solanum commersonii</name>
    <name type="common">Commerson's wild potato</name>
    <name type="synonym">Commerson's nightshade</name>
    <dbReference type="NCBI Taxonomy" id="4109"/>
    <lineage>
        <taxon>Eukaryota</taxon>
        <taxon>Viridiplantae</taxon>
        <taxon>Streptophyta</taxon>
        <taxon>Embryophyta</taxon>
        <taxon>Tracheophyta</taxon>
        <taxon>Spermatophyta</taxon>
        <taxon>Magnoliopsida</taxon>
        <taxon>eudicotyledons</taxon>
        <taxon>Gunneridae</taxon>
        <taxon>Pentapetalae</taxon>
        <taxon>asterids</taxon>
        <taxon>lamiids</taxon>
        <taxon>Solanales</taxon>
        <taxon>Solanaceae</taxon>
        <taxon>Solanoideae</taxon>
        <taxon>Solaneae</taxon>
        <taxon>Solanum</taxon>
    </lineage>
</organism>
<sequence>MSQPNRYLNDEKSKQQTPSKYRYTTTNYYFLKHTLTMLVLVLKMRIKSLTMFSIPVGLP</sequence>
<protein>
    <submittedName>
        <fullName evidence="1">Uncharacterized protein</fullName>
    </submittedName>
</protein>